<proteinExistence type="predicted"/>
<evidence type="ECO:0000313" key="3">
    <source>
        <dbReference type="Proteomes" id="UP000652761"/>
    </source>
</evidence>
<feature type="region of interest" description="Disordered" evidence="1">
    <location>
        <begin position="54"/>
        <end position="190"/>
    </location>
</feature>
<keyword evidence="3" id="KW-1185">Reference proteome</keyword>
<organism evidence="2 3">
    <name type="scientific">Colocasia esculenta</name>
    <name type="common">Wild taro</name>
    <name type="synonym">Arum esculentum</name>
    <dbReference type="NCBI Taxonomy" id="4460"/>
    <lineage>
        <taxon>Eukaryota</taxon>
        <taxon>Viridiplantae</taxon>
        <taxon>Streptophyta</taxon>
        <taxon>Embryophyta</taxon>
        <taxon>Tracheophyta</taxon>
        <taxon>Spermatophyta</taxon>
        <taxon>Magnoliopsida</taxon>
        <taxon>Liliopsida</taxon>
        <taxon>Araceae</taxon>
        <taxon>Aroideae</taxon>
        <taxon>Colocasieae</taxon>
        <taxon>Colocasia</taxon>
    </lineage>
</organism>
<evidence type="ECO:0000256" key="1">
    <source>
        <dbReference type="SAM" id="MobiDB-lite"/>
    </source>
</evidence>
<feature type="compositionally biased region" description="Low complexity" evidence="1">
    <location>
        <begin position="127"/>
        <end position="159"/>
    </location>
</feature>
<protein>
    <submittedName>
        <fullName evidence="2">Uncharacterized protein</fullName>
    </submittedName>
</protein>
<sequence length="331" mass="36092">MQTGEDTRARARFNPDMVYRRRGAQHATEASIWLGDEPMVQAWCCLFFLRDGARPRRTGEKPAAKAAPRCQPSRPASLPLPPSSPAKPARPAAPALSPERTQPPPPPRVASLLHPAPPAIRRPAPPLSLLCPARRPSPATRRPSAASPAASPSLSSFPRQTPPLRQPTPHAPRLPSTRAGPFPLFRGATRPSPAVATSTLLFPRCAQRRPRLPIRAASALFSRPQGPQPSGVYTASPVSILVAQIRQTGRASQLVHENPEDIFVACYLPAWSGLRHPFGAPKLPRNEVFRGNAIHTEMKCFRAKRRDLDLVQTLDLDRVLGEVFATDPCSH</sequence>
<accession>A0A843VP12</accession>
<name>A0A843VP12_COLES</name>
<dbReference type="EMBL" id="NMUH01002086">
    <property type="protein sequence ID" value="MQL97695.1"/>
    <property type="molecule type" value="Genomic_DNA"/>
</dbReference>
<reference evidence="2" key="1">
    <citation type="submission" date="2017-07" db="EMBL/GenBank/DDBJ databases">
        <title>Taro Niue Genome Assembly and Annotation.</title>
        <authorList>
            <person name="Atibalentja N."/>
            <person name="Keating K."/>
            <person name="Fields C.J."/>
        </authorList>
    </citation>
    <scope>NUCLEOTIDE SEQUENCE</scope>
    <source>
        <strain evidence="2">Niue_2</strain>
        <tissue evidence="2">Leaf</tissue>
    </source>
</reference>
<dbReference type="Proteomes" id="UP000652761">
    <property type="component" value="Unassembled WGS sequence"/>
</dbReference>
<feature type="compositionally biased region" description="Low complexity" evidence="1">
    <location>
        <begin position="86"/>
        <end position="98"/>
    </location>
</feature>
<gene>
    <name evidence="2" type="ORF">Taro_030397</name>
</gene>
<feature type="compositionally biased region" description="Pro residues" evidence="1">
    <location>
        <begin position="115"/>
        <end position="126"/>
    </location>
</feature>
<feature type="compositionally biased region" description="Pro residues" evidence="1">
    <location>
        <begin position="160"/>
        <end position="172"/>
    </location>
</feature>
<dbReference type="AlphaFoldDB" id="A0A843VP12"/>
<evidence type="ECO:0000313" key="2">
    <source>
        <dbReference type="EMBL" id="MQL97695.1"/>
    </source>
</evidence>
<comment type="caution">
    <text evidence="2">The sequence shown here is derived from an EMBL/GenBank/DDBJ whole genome shotgun (WGS) entry which is preliminary data.</text>
</comment>
<feature type="compositionally biased region" description="Basic and acidic residues" evidence="1">
    <location>
        <begin position="54"/>
        <end position="63"/>
    </location>
</feature>